<feature type="compositionally biased region" description="Polar residues" evidence="8">
    <location>
        <begin position="130"/>
        <end position="143"/>
    </location>
</feature>
<dbReference type="Proteomes" id="UP000244450">
    <property type="component" value="Unassembled WGS sequence"/>
</dbReference>
<dbReference type="InterPro" id="IPR023997">
    <property type="entry name" value="TonB-dep_OMP_SusC/RagA_CS"/>
</dbReference>
<keyword evidence="6 7" id="KW-0998">Cell outer membrane</keyword>
<dbReference type="Pfam" id="PF07715">
    <property type="entry name" value="Plug"/>
    <property type="match status" value="1"/>
</dbReference>
<feature type="domain" description="TonB-dependent receptor plug" evidence="10">
    <location>
        <begin position="257"/>
        <end position="382"/>
    </location>
</feature>
<dbReference type="Gene3D" id="2.40.170.20">
    <property type="entry name" value="TonB-dependent receptor, beta-barrel domain"/>
    <property type="match status" value="1"/>
</dbReference>
<dbReference type="InterPro" id="IPR012910">
    <property type="entry name" value="Plug_dom"/>
</dbReference>
<dbReference type="GO" id="GO:0009279">
    <property type="term" value="C:cell outer membrane"/>
    <property type="evidence" value="ECO:0007669"/>
    <property type="project" value="UniProtKB-SubCell"/>
</dbReference>
<organism evidence="11 12">
    <name type="scientific">Chitinophaga parva</name>
    <dbReference type="NCBI Taxonomy" id="2169414"/>
    <lineage>
        <taxon>Bacteria</taxon>
        <taxon>Pseudomonadati</taxon>
        <taxon>Bacteroidota</taxon>
        <taxon>Chitinophagia</taxon>
        <taxon>Chitinophagales</taxon>
        <taxon>Chitinophagaceae</taxon>
        <taxon>Chitinophaga</taxon>
    </lineage>
</organism>
<evidence type="ECO:0000313" key="11">
    <source>
        <dbReference type="EMBL" id="PUZ28711.1"/>
    </source>
</evidence>
<evidence type="ECO:0000256" key="4">
    <source>
        <dbReference type="ARBA" id="ARBA00022692"/>
    </source>
</evidence>
<dbReference type="InterPro" id="IPR037066">
    <property type="entry name" value="Plug_dom_sf"/>
</dbReference>
<dbReference type="InterPro" id="IPR023996">
    <property type="entry name" value="TonB-dep_OMP_SusC/RagA"/>
</dbReference>
<evidence type="ECO:0000256" key="5">
    <source>
        <dbReference type="ARBA" id="ARBA00023136"/>
    </source>
</evidence>
<protein>
    <submittedName>
        <fullName evidence="11">SusC/RagA family TonB-linked outer membrane protein</fullName>
    </submittedName>
</protein>
<keyword evidence="4 7" id="KW-0812">Transmembrane</keyword>
<dbReference type="Pfam" id="PF13715">
    <property type="entry name" value="CarbopepD_reg_2"/>
    <property type="match status" value="1"/>
</dbReference>
<keyword evidence="5 7" id="KW-0472">Membrane</keyword>
<keyword evidence="3 7" id="KW-1134">Transmembrane beta strand</keyword>
<sequence length="1186" mass="132021">MVDFYARRLGGSLALALLIQVCGPGQASAAEAHLHAAKAPWITMWREGQNTGQQLPLKIVLSGLEQQYKVHINYTGNTINGITVQKPAEKQQSQKLVDYLNDFLRPLGLEAEEAGTGDFIVYKNKEKQKPTNPKPTINSNTASEPIPSATAGNAPVQLESIRQDGHTITGQVTEESGLPMPGVTVVVKGTFNGAKTTEKGRFTLNNVPANATVVFSFIGYKTQEIKVGTRSQLDVQLLTDAQSLKDVVVNGYQKLNKESYTGSATVITAEEIKRFNPTNLLSSIAAYDPSFKLVENNIGGSNPNAMPTVNVRGTTAVSNGPSSALTRAQLSNVTNLPLFILDGYQVGIETIFDLDINRIQTITLLKDAAATAVYGSRASNGVVMIQTRIPKQGQLEVYYTYMLGVSAPDLTDYHLLNASEKLEYEKEAGLFNANGVDNPNSIEESYYAKRRNVLSGVNTDWIAQPVATAYSHNNSLSLSGGTREMRYSVDARYQTADGVMKGSSRTRSGIGNTLSYNIKDNKLMFRNTFSLTQMKSQESPYGSSEDAFGSSFGPYLRFSDYALMNPYYPKTDSLGRIIQEVDHWNFRDPNIGNATNATYALNPLWDANTGSFNRTKYTEFIDAFGGEYNPTASLKITGNIAVTKRSTTSDKFQSPLSNEFFFYGSDKVKDRGKYYYTTIDQTTVDGSLTINYNKAIHNAHFLNFSAATNIQDTKYDERDIVAQGFSNDRFTSLAFAREYGKDDNESSPHGYYEATRLIGFLASGNYSYQNRFLMDATVRVDGSSKFGENSRFAPFGAVGLGWNLHNEKFLQHTAINQLRLKGTMGITGSDEFPPYLSNTTYDYYINNWYSTGVGAVFTTWGNKNLKWSRTKNYEATIELSAFRDRLYVSPHYYYKLTTDLISDVNTAPSTGFTSYKDNIGNVVNKGYELFLRANVLRQRKWSVNVFANLAHNTNILTKLSNSMKAYNDQVNKASGDSALHSVPLQRYQEGRSMSTIYAVKSLGIDPETGKEIYLNRDGKTTTYVYDVKESVPVGDNIPKLSGNFGGNVVYGAFMLEVRFSASFGADVYNETLERMVENADPKFNVDRRALTSRWKKPGDHTFFKDVADITQTGTTSRFVQHENRVQWTSVYASWDAPASLYSKMKMKNLRIAFNMNDLAYWSTVAQMRGIEYPFARSFTFTLSTRF</sequence>
<proteinExistence type="inferred from homology"/>
<name>A0A2T7BM60_9BACT</name>
<dbReference type="SUPFAM" id="SSF56935">
    <property type="entry name" value="Porins"/>
    <property type="match status" value="1"/>
</dbReference>
<dbReference type="Gene3D" id="2.170.130.10">
    <property type="entry name" value="TonB-dependent receptor, plug domain"/>
    <property type="match status" value="1"/>
</dbReference>
<comment type="caution">
    <text evidence="11">The sequence shown here is derived from an EMBL/GenBank/DDBJ whole genome shotgun (WGS) entry which is preliminary data.</text>
</comment>
<evidence type="ECO:0000256" key="9">
    <source>
        <dbReference type="SAM" id="SignalP"/>
    </source>
</evidence>
<dbReference type="AlphaFoldDB" id="A0A2T7BM60"/>
<evidence type="ECO:0000256" key="6">
    <source>
        <dbReference type="ARBA" id="ARBA00023237"/>
    </source>
</evidence>
<dbReference type="RefSeq" id="WP_108685350.1">
    <property type="nucleotide sequence ID" value="NZ_QCYK01000001.1"/>
</dbReference>
<dbReference type="SUPFAM" id="SSF49464">
    <property type="entry name" value="Carboxypeptidase regulatory domain-like"/>
    <property type="match status" value="1"/>
</dbReference>
<feature type="signal peptide" evidence="9">
    <location>
        <begin position="1"/>
        <end position="29"/>
    </location>
</feature>
<reference evidence="11 12" key="1">
    <citation type="submission" date="2018-04" db="EMBL/GenBank/DDBJ databases">
        <title>Chitinophaga fuyangensis sp. nov., isolated from soil in a chemical factory.</title>
        <authorList>
            <person name="Chen K."/>
        </authorList>
    </citation>
    <scope>NUCLEOTIDE SEQUENCE [LARGE SCALE GENOMIC DNA]</scope>
    <source>
        <strain evidence="11 12">LY-1</strain>
    </source>
</reference>
<dbReference type="NCBIfam" id="TIGR04056">
    <property type="entry name" value="OMP_RagA_SusC"/>
    <property type="match status" value="1"/>
</dbReference>
<dbReference type="OrthoDB" id="1094723at2"/>
<dbReference type="Gene3D" id="2.60.40.1120">
    <property type="entry name" value="Carboxypeptidase-like, regulatory domain"/>
    <property type="match status" value="1"/>
</dbReference>
<keyword evidence="12" id="KW-1185">Reference proteome</keyword>
<dbReference type="PROSITE" id="PS52016">
    <property type="entry name" value="TONB_DEPENDENT_REC_3"/>
    <property type="match status" value="1"/>
</dbReference>
<evidence type="ECO:0000259" key="10">
    <source>
        <dbReference type="Pfam" id="PF07715"/>
    </source>
</evidence>
<evidence type="ECO:0000256" key="3">
    <source>
        <dbReference type="ARBA" id="ARBA00022452"/>
    </source>
</evidence>
<dbReference type="NCBIfam" id="TIGR04057">
    <property type="entry name" value="SusC_RagA_signa"/>
    <property type="match status" value="1"/>
</dbReference>
<evidence type="ECO:0000256" key="2">
    <source>
        <dbReference type="ARBA" id="ARBA00022448"/>
    </source>
</evidence>
<feature type="region of interest" description="Disordered" evidence="8">
    <location>
        <begin position="125"/>
        <end position="151"/>
    </location>
</feature>
<gene>
    <name evidence="11" type="ORF">DCC81_04295</name>
</gene>
<feature type="chain" id="PRO_5015495892" evidence="9">
    <location>
        <begin position="30"/>
        <end position="1186"/>
    </location>
</feature>
<comment type="similarity">
    <text evidence="7">Belongs to the TonB-dependent receptor family.</text>
</comment>
<evidence type="ECO:0000256" key="8">
    <source>
        <dbReference type="SAM" id="MobiDB-lite"/>
    </source>
</evidence>
<dbReference type="InterPro" id="IPR039426">
    <property type="entry name" value="TonB-dep_rcpt-like"/>
</dbReference>
<dbReference type="EMBL" id="QCYK01000001">
    <property type="protein sequence ID" value="PUZ28711.1"/>
    <property type="molecule type" value="Genomic_DNA"/>
</dbReference>
<keyword evidence="2 7" id="KW-0813">Transport</keyword>
<evidence type="ECO:0000256" key="7">
    <source>
        <dbReference type="PROSITE-ProRule" id="PRU01360"/>
    </source>
</evidence>
<accession>A0A2T7BM60</accession>
<dbReference type="InterPro" id="IPR036942">
    <property type="entry name" value="Beta-barrel_TonB_sf"/>
</dbReference>
<evidence type="ECO:0000256" key="1">
    <source>
        <dbReference type="ARBA" id="ARBA00004571"/>
    </source>
</evidence>
<dbReference type="InterPro" id="IPR008969">
    <property type="entry name" value="CarboxyPept-like_regulatory"/>
</dbReference>
<evidence type="ECO:0000313" key="12">
    <source>
        <dbReference type="Proteomes" id="UP000244450"/>
    </source>
</evidence>
<keyword evidence="9" id="KW-0732">Signal</keyword>
<comment type="subcellular location">
    <subcellularLocation>
        <location evidence="1 7">Cell outer membrane</location>
        <topology evidence="1 7">Multi-pass membrane protein</topology>
    </subcellularLocation>
</comment>